<evidence type="ECO:0000313" key="2">
    <source>
        <dbReference type="EMBL" id="KWA58964.1"/>
    </source>
</evidence>
<dbReference type="RefSeq" id="WP_060150310.1">
    <property type="nucleotide sequence ID" value="NZ_LPGD01000100.1"/>
</dbReference>
<proteinExistence type="predicted"/>
<protein>
    <submittedName>
        <fullName evidence="2">Uncharacterized protein</fullName>
    </submittedName>
</protein>
<dbReference type="Proteomes" id="UP000068603">
    <property type="component" value="Unassembled WGS sequence"/>
</dbReference>
<reference evidence="3 5" key="2">
    <citation type="submission" date="2018-08" db="EMBL/GenBank/DDBJ databases">
        <title>Comparative analysis of Burkholderia isolates from Puerto Rico.</title>
        <authorList>
            <person name="Hall C."/>
            <person name="Sahl J."/>
            <person name="Wagner D."/>
        </authorList>
    </citation>
    <scope>NUCLEOTIDE SEQUENCE [LARGE SCALE GENOMIC DNA]</scope>
    <source>
        <strain evidence="3 5">Bp8966</strain>
    </source>
</reference>
<evidence type="ECO:0000313" key="5">
    <source>
        <dbReference type="Proteomes" id="UP000281098"/>
    </source>
</evidence>
<dbReference type="EMBL" id="LPHB01000056">
    <property type="protein sequence ID" value="KWA58964.1"/>
    <property type="molecule type" value="Genomic_DNA"/>
</dbReference>
<organism evidence="2">
    <name type="scientific">Burkholderia stagnalis</name>
    <dbReference type="NCBI Taxonomy" id="1503054"/>
    <lineage>
        <taxon>Bacteria</taxon>
        <taxon>Pseudomonadati</taxon>
        <taxon>Pseudomonadota</taxon>
        <taxon>Betaproteobacteria</taxon>
        <taxon>Burkholderiales</taxon>
        <taxon>Burkholderiaceae</taxon>
        <taxon>Burkholderia</taxon>
        <taxon>Burkholderia cepacia complex</taxon>
    </lineage>
</organism>
<comment type="caution">
    <text evidence="2">The sequence shown here is derived from an EMBL/GenBank/DDBJ whole genome shotgun (WGS) entry which is preliminary data.</text>
</comment>
<feature type="transmembrane region" description="Helical" evidence="1">
    <location>
        <begin position="42"/>
        <end position="61"/>
    </location>
</feature>
<accession>A0A108GEH1</accession>
<dbReference type="EMBL" id="QTPM01000025">
    <property type="protein sequence ID" value="RQY89530.1"/>
    <property type="molecule type" value="Genomic_DNA"/>
</dbReference>
<sequence length="104" mass="10540">MSGVSNDLVGDTIALGTLALLYLAGLGLALWRIRAAARRGKVYWLVCAALLLGGAGAMFAAQPPDTGVGEMPAGFALGVEAVLAGLAMVAAGCAWLMLRARRAP</sequence>
<feature type="transmembrane region" description="Helical" evidence="1">
    <location>
        <begin position="73"/>
        <end position="98"/>
    </location>
</feature>
<evidence type="ECO:0000256" key="1">
    <source>
        <dbReference type="SAM" id="Phobius"/>
    </source>
</evidence>
<evidence type="ECO:0000313" key="4">
    <source>
        <dbReference type="Proteomes" id="UP000068603"/>
    </source>
</evidence>
<dbReference type="AlphaFoldDB" id="A0A108GEH1"/>
<feature type="transmembrane region" description="Helical" evidence="1">
    <location>
        <begin position="12"/>
        <end position="30"/>
    </location>
</feature>
<reference evidence="2 4" key="1">
    <citation type="submission" date="2015-11" db="EMBL/GenBank/DDBJ databases">
        <title>Expanding the genomic diversity of Burkholderia species for the development of highly accurate diagnostics.</title>
        <authorList>
            <person name="Sahl J."/>
            <person name="Keim P."/>
            <person name="Wagner D."/>
        </authorList>
    </citation>
    <scope>NUCLEOTIDE SEQUENCE [LARGE SCALE GENOMIC DNA]</scope>
    <source>
        <strain evidence="2 4">MSMB1960WGS</strain>
    </source>
</reference>
<gene>
    <name evidence="3" type="ORF">DF017_20340</name>
    <name evidence="2" type="ORF">WT44_22785</name>
</gene>
<keyword evidence="1" id="KW-1133">Transmembrane helix</keyword>
<keyword evidence="1" id="KW-0472">Membrane</keyword>
<keyword evidence="5" id="KW-1185">Reference proteome</keyword>
<name>A0A108GEH1_9BURK</name>
<evidence type="ECO:0000313" key="3">
    <source>
        <dbReference type="EMBL" id="RQY89530.1"/>
    </source>
</evidence>
<keyword evidence="1" id="KW-0812">Transmembrane</keyword>
<dbReference type="Proteomes" id="UP000281098">
    <property type="component" value="Unassembled WGS sequence"/>
</dbReference>